<evidence type="ECO:0000256" key="2">
    <source>
        <dbReference type="ARBA" id="ARBA00022980"/>
    </source>
</evidence>
<reference evidence="6" key="1">
    <citation type="journal article" date="2020" name="mSystems">
        <title>Genome- and Community-Level Interaction Insights into Carbon Utilization and Element Cycling Functions of Hydrothermarchaeota in Hydrothermal Sediment.</title>
        <authorList>
            <person name="Zhou Z."/>
            <person name="Liu Y."/>
            <person name="Xu W."/>
            <person name="Pan J."/>
            <person name="Luo Z.H."/>
            <person name="Li M."/>
        </authorList>
    </citation>
    <scope>NUCLEOTIDE SEQUENCE [LARGE SCALE GENOMIC DNA]</scope>
    <source>
        <strain evidence="6">SpSt-732</strain>
    </source>
</reference>
<protein>
    <recommendedName>
        <fullName evidence="4">Large ribosomal subunit protein P1</fullName>
    </recommendedName>
</protein>
<comment type="similarity">
    <text evidence="1 4">Belongs to the eukaryotic ribosomal protein P1/P2 family.</text>
</comment>
<dbReference type="Pfam" id="PF00428">
    <property type="entry name" value="Ribosomal_60s"/>
    <property type="match status" value="1"/>
</dbReference>
<dbReference type="AlphaFoldDB" id="A0A7C4BB77"/>
<sequence length="111" mass="12000">MEYIYAVLLLHTAKKDISEDSLRRVLEAAGVAVDDVRLKALVAAVKEINIDDVLKSSFAMPVAPVSAPITTATTAQQQATQKAEEKKEEEEEKKEGVSEEQLAEGLAALFG</sequence>
<dbReference type="EMBL" id="DTFF01000014">
    <property type="protein sequence ID" value="HGI87121.1"/>
    <property type="molecule type" value="Genomic_DNA"/>
</dbReference>
<proteinExistence type="inferred from homology"/>
<feature type="region of interest" description="Disordered" evidence="5">
    <location>
        <begin position="71"/>
        <end position="111"/>
    </location>
</feature>
<dbReference type="NCBIfam" id="TIGR03685">
    <property type="entry name" value="ribo_P1_arch"/>
    <property type="match status" value="1"/>
</dbReference>
<dbReference type="InterPro" id="IPR027534">
    <property type="entry name" value="Ribosomal_P1/P2"/>
</dbReference>
<evidence type="ECO:0000256" key="1">
    <source>
        <dbReference type="ARBA" id="ARBA00005436"/>
    </source>
</evidence>
<gene>
    <name evidence="4" type="primary">rpl12</name>
    <name evidence="6" type="ORF">ENV14_01805</name>
</gene>
<evidence type="ECO:0000256" key="5">
    <source>
        <dbReference type="SAM" id="MobiDB-lite"/>
    </source>
</evidence>
<dbReference type="GO" id="GO:0005840">
    <property type="term" value="C:ribosome"/>
    <property type="evidence" value="ECO:0007669"/>
    <property type="project" value="UniProtKB-KW"/>
</dbReference>
<dbReference type="HAMAP" id="MF_01478">
    <property type="entry name" value="Ribosomal_L12_arch"/>
    <property type="match status" value="1"/>
</dbReference>
<dbReference type="GO" id="GO:1990904">
    <property type="term" value="C:ribonucleoprotein complex"/>
    <property type="evidence" value="ECO:0007669"/>
    <property type="project" value="UniProtKB-KW"/>
</dbReference>
<accession>A0A7C4BB77</accession>
<dbReference type="InterPro" id="IPR038716">
    <property type="entry name" value="P1/P2_N_sf"/>
</dbReference>
<organism evidence="6">
    <name type="scientific">Ignisphaera aggregans</name>
    <dbReference type="NCBI Taxonomy" id="334771"/>
    <lineage>
        <taxon>Archaea</taxon>
        <taxon>Thermoproteota</taxon>
        <taxon>Thermoprotei</taxon>
        <taxon>Desulfurococcales</taxon>
        <taxon>Desulfurococcaceae</taxon>
        <taxon>Ignisphaera</taxon>
    </lineage>
</organism>
<dbReference type="GO" id="GO:0006414">
    <property type="term" value="P:translational elongation"/>
    <property type="evidence" value="ECO:0007669"/>
    <property type="project" value="InterPro"/>
</dbReference>
<dbReference type="Gene3D" id="1.10.10.1410">
    <property type="match status" value="1"/>
</dbReference>
<dbReference type="CDD" id="cd05832">
    <property type="entry name" value="Ribosomal_L12p"/>
    <property type="match status" value="1"/>
</dbReference>
<dbReference type="InterPro" id="IPR022295">
    <property type="entry name" value="Ribosomal_P1_arc"/>
</dbReference>
<feature type="compositionally biased region" description="Low complexity" evidence="5">
    <location>
        <begin position="71"/>
        <end position="81"/>
    </location>
</feature>
<comment type="caution">
    <text evidence="6">The sequence shown here is derived from an EMBL/GenBank/DDBJ whole genome shotgun (WGS) entry which is preliminary data.</text>
</comment>
<comment type="function">
    <text evidence="4">Forms part of the ribosomal stalk, playing a central role in the interaction of the ribosome with GTP-bound translation factors.</text>
</comment>
<dbReference type="FunFam" id="1.10.10.1410:FF:000002">
    <property type="entry name" value="60S acidic ribosomal protein P2"/>
    <property type="match status" value="1"/>
</dbReference>
<dbReference type="GO" id="GO:0003735">
    <property type="term" value="F:structural constituent of ribosome"/>
    <property type="evidence" value="ECO:0007669"/>
    <property type="project" value="InterPro"/>
</dbReference>
<evidence type="ECO:0000256" key="3">
    <source>
        <dbReference type="ARBA" id="ARBA00023274"/>
    </source>
</evidence>
<evidence type="ECO:0000313" key="6">
    <source>
        <dbReference type="EMBL" id="HGI87121.1"/>
    </source>
</evidence>
<keyword evidence="3 4" id="KW-0687">Ribonucleoprotein</keyword>
<keyword evidence="2 4" id="KW-0689">Ribosomal protein</keyword>
<name>A0A7C4BB77_9CREN</name>
<comment type="subunit">
    <text evidence="4">Part of the 50S ribosomal subunit. Homodimer, it forms part of the ribosomal stalk which helps the ribosome interact with GTP-bound translation factors. Forms a heptameric L10(L12)2(L12)2(L12)2 complex, where L10 forms an elongated spine to which the L12 dimers bind in a sequential fashion.</text>
</comment>
<evidence type="ECO:0000256" key="4">
    <source>
        <dbReference type="HAMAP-Rule" id="MF_01478"/>
    </source>
</evidence>